<evidence type="ECO:0000313" key="3">
    <source>
        <dbReference type="EMBL" id="RVU14663.1"/>
    </source>
</evidence>
<proteinExistence type="predicted"/>
<feature type="domain" description="Methyl-accepting transducer" evidence="2">
    <location>
        <begin position="47"/>
        <end position="281"/>
    </location>
</feature>
<dbReference type="PROSITE" id="PS50111">
    <property type="entry name" value="CHEMOTAXIS_TRANSDUC_2"/>
    <property type="match status" value="1"/>
</dbReference>
<dbReference type="GO" id="GO:0007165">
    <property type="term" value="P:signal transduction"/>
    <property type="evidence" value="ECO:0007669"/>
    <property type="project" value="UniProtKB-KW"/>
</dbReference>
<dbReference type="EMBL" id="SACP01000028">
    <property type="protein sequence ID" value="RVU14663.1"/>
    <property type="molecule type" value="Genomic_DNA"/>
</dbReference>
<organism evidence="3 4">
    <name type="scientific">Methylobacterium oryzihabitans</name>
    <dbReference type="NCBI Taxonomy" id="2499852"/>
    <lineage>
        <taxon>Bacteria</taxon>
        <taxon>Pseudomonadati</taxon>
        <taxon>Pseudomonadota</taxon>
        <taxon>Alphaproteobacteria</taxon>
        <taxon>Hyphomicrobiales</taxon>
        <taxon>Methylobacteriaceae</taxon>
        <taxon>Methylobacterium</taxon>
    </lineage>
</organism>
<dbReference type="GO" id="GO:0016020">
    <property type="term" value="C:membrane"/>
    <property type="evidence" value="ECO:0007669"/>
    <property type="project" value="InterPro"/>
</dbReference>
<sequence length="553" mass="57267">MLFRASPSPDRNAEVEILPPEAPRPRAGTVRSAFPAVETVEADLSAAMAVLGTRDREVAGGLGDLRRRLAGLDSALAEAGDEAAAARGRGLRLAEGAGALAGEAESLARVLAQAGRHLDQAGEGGEETRSRLAELEGACADLDGVVAAMEAAARQTHRLAVTALIEAARLGTDGGGIARLADDIRAVSAESSRRAEAARRTAGRLRHGVDATARSVGLAIGPVDRLRPAVATFHRAADEQAGAVRDLAAEARTLSDALDGDRHRRLAALLRETDAACRDLAGTATGAGIAQAGRIAAALRQSEIGDRRVHDRYPVDWLARVGNWGLGRVRDVGRGGLLLEPPEGCGASPGTVLALDLRGLGPARVAVVGRSPRGLHCAFPEADPPVWLPTVLARIAEEHAPFVAAAREMAETVGRALEDAVSAGRLAAGALFAPDYRPVPGTTPPQYRSAASDVLDAAPPSLPDEPGIVAVRVIDRQGHALRPDRRFHDDAAGLAAARSARAFLVQALPPEGAGRLAPLRAVSAPVRVRGRHWGAVRIVCRPGAAGAAHTIAD</sequence>
<dbReference type="SUPFAM" id="SSF58104">
    <property type="entry name" value="Methyl-accepting chemotaxis protein (MCP) signaling domain"/>
    <property type="match status" value="1"/>
</dbReference>
<dbReference type="Proteomes" id="UP000286997">
    <property type="component" value="Unassembled WGS sequence"/>
</dbReference>
<keyword evidence="4" id="KW-1185">Reference proteome</keyword>
<dbReference type="Gene3D" id="1.10.287.950">
    <property type="entry name" value="Methyl-accepting chemotaxis protein"/>
    <property type="match status" value="1"/>
</dbReference>
<dbReference type="AlphaFoldDB" id="A0A437NXE2"/>
<evidence type="ECO:0000313" key="4">
    <source>
        <dbReference type="Proteomes" id="UP000286997"/>
    </source>
</evidence>
<accession>A0A437NXE2</accession>
<comment type="caution">
    <text evidence="3">The sequence shown here is derived from an EMBL/GenBank/DDBJ whole genome shotgun (WGS) entry which is preliminary data.</text>
</comment>
<protein>
    <submittedName>
        <fullName evidence="3">Methyl-accepting chemotaxis protein</fullName>
    </submittedName>
</protein>
<evidence type="ECO:0000256" key="1">
    <source>
        <dbReference type="PROSITE-ProRule" id="PRU00284"/>
    </source>
</evidence>
<name>A0A437NXE2_9HYPH</name>
<dbReference type="RefSeq" id="WP_127733106.1">
    <property type="nucleotide sequence ID" value="NZ_SACP01000028.1"/>
</dbReference>
<reference evidence="3 4" key="1">
    <citation type="submission" date="2019-01" db="EMBL/GenBank/DDBJ databases">
        <authorList>
            <person name="Chen W.-M."/>
        </authorList>
    </citation>
    <scope>NUCLEOTIDE SEQUENCE [LARGE SCALE GENOMIC DNA]</scope>
    <source>
        <strain evidence="3 4">TER-1</strain>
    </source>
</reference>
<dbReference type="OrthoDB" id="2489132at2"/>
<dbReference type="InterPro" id="IPR004089">
    <property type="entry name" value="MCPsignal_dom"/>
</dbReference>
<evidence type="ECO:0000259" key="2">
    <source>
        <dbReference type="PROSITE" id="PS50111"/>
    </source>
</evidence>
<keyword evidence="1" id="KW-0807">Transducer</keyword>
<gene>
    <name evidence="3" type="ORF">EOE48_22425</name>
</gene>